<dbReference type="Proteomes" id="UP000789405">
    <property type="component" value="Unassembled WGS sequence"/>
</dbReference>
<dbReference type="EMBL" id="CAJVPY010004104">
    <property type="protein sequence ID" value="CAG8610164.1"/>
    <property type="molecule type" value="Genomic_DNA"/>
</dbReference>
<gene>
    <name evidence="1" type="ORF">DERYTH_LOCUS8094</name>
</gene>
<protein>
    <submittedName>
        <fullName evidence="1">19463_t:CDS:1</fullName>
    </submittedName>
</protein>
<keyword evidence="2" id="KW-1185">Reference proteome</keyword>
<evidence type="ECO:0000313" key="1">
    <source>
        <dbReference type="EMBL" id="CAG8610164.1"/>
    </source>
</evidence>
<name>A0A9N9GI86_9GLOM</name>
<comment type="caution">
    <text evidence="1">The sequence shown here is derived from an EMBL/GenBank/DDBJ whole genome shotgun (WGS) entry which is preliminary data.</text>
</comment>
<feature type="non-terminal residue" evidence="1">
    <location>
        <position position="68"/>
    </location>
</feature>
<organism evidence="1 2">
    <name type="scientific">Dentiscutata erythropus</name>
    <dbReference type="NCBI Taxonomy" id="1348616"/>
    <lineage>
        <taxon>Eukaryota</taxon>
        <taxon>Fungi</taxon>
        <taxon>Fungi incertae sedis</taxon>
        <taxon>Mucoromycota</taxon>
        <taxon>Glomeromycotina</taxon>
        <taxon>Glomeromycetes</taxon>
        <taxon>Diversisporales</taxon>
        <taxon>Gigasporaceae</taxon>
        <taxon>Dentiscutata</taxon>
    </lineage>
</organism>
<sequence>MRCIIPDVQNRYVVEEVNNWVSVAKSCQKGIAKCSRDARDCVKVNCGGYVGLGEYDDIINANIISNIR</sequence>
<evidence type="ECO:0000313" key="2">
    <source>
        <dbReference type="Proteomes" id="UP000789405"/>
    </source>
</evidence>
<proteinExistence type="predicted"/>
<dbReference type="AlphaFoldDB" id="A0A9N9GI86"/>
<accession>A0A9N9GI86</accession>
<reference evidence="1" key="1">
    <citation type="submission" date="2021-06" db="EMBL/GenBank/DDBJ databases">
        <authorList>
            <person name="Kallberg Y."/>
            <person name="Tangrot J."/>
            <person name="Rosling A."/>
        </authorList>
    </citation>
    <scope>NUCLEOTIDE SEQUENCE</scope>
    <source>
        <strain evidence="1">MA453B</strain>
    </source>
</reference>